<feature type="region of interest" description="Disordered" evidence="1">
    <location>
        <begin position="156"/>
        <end position="186"/>
    </location>
</feature>
<evidence type="ECO:0000256" key="1">
    <source>
        <dbReference type="SAM" id="MobiDB-lite"/>
    </source>
</evidence>
<name>A0A7S2WQT0_9STRA</name>
<protein>
    <submittedName>
        <fullName evidence="2">Uncharacterized protein</fullName>
    </submittedName>
</protein>
<proteinExistence type="predicted"/>
<dbReference type="AlphaFoldDB" id="A0A7S2WQT0"/>
<feature type="compositionally biased region" description="Polar residues" evidence="1">
    <location>
        <begin position="1"/>
        <end position="26"/>
    </location>
</feature>
<dbReference type="EMBL" id="HBHJ01023642">
    <property type="protein sequence ID" value="CAD9702065.1"/>
    <property type="molecule type" value="Transcribed_RNA"/>
</dbReference>
<feature type="region of interest" description="Disordered" evidence="1">
    <location>
        <begin position="316"/>
        <end position="347"/>
    </location>
</feature>
<reference evidence="2" key="1">
    <citation type="submission" date="2021-01" db="EMBL/GenBank/DDBJ databases">
        <authorList>
            <person name="Corre E."/>
            <person name="Pelletier E."/>
            <person name="Niang G."/>
            <person name="Scheremetjew M."/>
            <person name="Finn R."/>
            <person name="Kale V."/>
            <person name="Holt S."/>
            <person name="Cochrane G."/>
            <person name="Meng A."/>
            <person name="Brown T."/>
            <person name="Cohen L."/>
        </authorList>
    </citation>
    <scope>NUCLEOTIDE SEQUENCE</scope>
    <source>
        <strain evidence="2">CCMP1243</strain>
    </source>
</reference>
<feature type="compositionally biased region" description="Basic and acidic residues" evidence="1">
    <location>
        <begin position="156"/>
        <end position="169"/>
    </location>
</feature>
<gene>
    <name evidence="2" type="ORF">RMAR1173_LOCUS15571</name>
</gene>
<feature type="region of interest" description="Disordered" evidence="1">
    <location>
        <begin position="1"/>
        <end position="36"/>
    </location>
</feature>
<sequence>MDTLSQSSGCSSMDFASSSVHRNLTPRSPPRSLEPRQSVLASMASGWLEERAGSLSDARLRRREAEAALGQTRTRVARLRERHRKQVQTAIRQSEEWAKQRERREEAEWLKTALAERRLFDGERDDWRRARAARIRQEEHELPLVRRSEIAHSRIENAKDLRSQSRQREMAIQAASRAQQDRQRQCAATVRSAKSEAKRTAQQVLEQRNRRVTEQRAMLIEDEYSRRIVLMERAEALQEALLLLHEKTMLDVLPQNQKQILANTVHCQSKNPIGKAAAQDLDQVRNLQSLEPASSVLGQRCSLAVSSASSTSMSLTLSEASSSNHLEQKQLKLKSKPKPKPKRPQRG</sequence>
<accession>A0A7S2WQT0</accession>
<organism evidence="2">
    <name type="scientific">Rhizochromulina marina</name>
    <dbReference type="NCBI Taxonomy" id="1034831"/>
    <lineage>
        <taxon>Eukaryota</taxon>
        <taxon>Sar</taxon>
        <taxon>Stramenopiles</taxon>
        <taxon>Ochrophyta</taxon>
        <taxon>Dictyochophyceae</taxon>
        <taxon>Rhizochromulinales</taxon>
        <taxon>Rhizochromulina</taxon>
    </lineage>
</organism>
<evidence type="ECO:0000313" key="2">
    <source>
        <dbReference type="EMBL" id="CAD9702065.1"/>
    </source>
</evidence>
<feature type="compositionally biased region" description="Basic residues" evidence="1">
    <location>
        <begin position="331"/>
        <end position="347"/>
    </location>
</feature>